<reference evidence="9 10" key="1">
    <citation type="submission" date="2020-08" db="EMBL/GenBank/DDBJ databases">
        <title>Genomic Encyclopedia of Type Strains, Phase IV (KMG-IV): sequencing the most valuable type-strain genomes for metagenomic binning, comparative biology and taxonomic classification.</title>
        <authorList>
            <person name="Goeker M."/>
        </authorList>
    </citation>
    <scope>NUCLEOTIDE SEQUENCE [LARGE SCALE GENOMIC DNA]</scope>
    <source>
        <strain evidence="9 10">DSM 21458</strain>
    </source>
</reference>
<dbReference type="InterPro" id="IPR050925">
    <property type="entry name" value="Rhomboid_protease_S54"/>
</dbReference>
<evidence type="ECO:0000256" key="5">
    <source>
        <dbReference type="ARBA" id="ARBA00022989"/>
    </source>
</evidence>
<feature type="transmembrane region" description="Helical" evidence="7">
    <location>
        <begin position="98"/>
        <end position="118"/>
    </location>
</feature>
<evidence type="ECO:0000256" key="3">
    <source>
        <dbReference type="ARBA" id="ARBA00022692"/>
    </source>
</evidence>
<accession>A0A841I3K9</accession>
<comment type="similarity">
    <text evidence="2">Belongs to the peptidase S54 family.</text>
</comment>
<evidence type="ECO:0000313" key="10">
    <source>
        <dbReference type="Proteomes" id="UP000569951"/>
    </source>
</evidence>
<evidence type="ECO:0000256" key="7">
    <source>
        <dbReference type="SAM" id="Phobius"/>
    </source>
</evidence>
<dbReference type="GO" id="GO:0016020">
    <property type="term" value="C:membrane"/>
    <property type="evidence" value="ECO:0007669"/>
    <property type="project" value="UniProtKB-SubCell"/>
</dbReference>
<dbReference type="InterPro" id="IPR035952">
    <property type="entry name" value="Rhomboid-like_sf"/>
</dbReference>
<dbReference type="PANTHER" id="PTHR43731">
    <property type="entry name" value="RHOMBOID PROTEASE"/>
    <property type="match status" value="1"/>
</dbReference>
<dbReference type="AlphaFoldDB" id="A0A841I3K9"/>
<evidence type="ECO:0000256" key="4">
    <source>
        <dbReference type="ARBA" id="ARBA00022801"/>
    </source>
</evidence>
<evidence type="ECO:0000259" key="8">
    <source>
        <dbReference type="Pfam" id="PF01694"/>
    </source>
</evidence>
<dbReference type="PANTHER" id="PTHR43731:SF14">
    <property type="entry name" value="PRESENILIN-ASSOCIATED RHOMBOID-LIKE PROTEIN, MITOCHONDRIAL"/>
    <property type="match status" value="1"/>
</dbReference>
<dbReference type="GO" id="GO:0004252">
    <property type="term" value="F:serine-type endopeptidase activity"/>
    <property type="evidence" value="ECO:0007669"/>
    <property type="project" value="InterPro"/>
</dbReference>
<protein>
    <submittedName>
        <fullName evidence="9">Membrane associated rhomboid family serine protease</fullName>
    </submittedName>
</protein>
<feature type="transmembrane region" description="Helical" evidence="7">
    <location>
        <begin position="190"/>
        <end position="207"/>
    </location>
</feature>
<feature type="domain" description="Peptidase S54 rhomboid" evidence="8">
    <location>
        <begin position="61"/>
        <end position="206"/>
    </location>
</feature>
<dbReference type="EMBL" id="JACHHG010000008">
    <property type="protein sequence ID" value="MBB6099000.1"/>
    <property type="molecule type" value="Genomic_DNA"/>
</dbReference>
<keyword evidence="5 7" id="KW-1133">Transmembrane helix</keyword>
<evidence type="ECO:0000313" key="9">
    <source>
        <dbReference type="EMBL" id="MBB6099000.1"/>
    </source>
</evidence>
<dbReference type="Gene3D" id="1.20.1540.10">
    <property type="entry name" value="Rhomboid-like"/>
    <property type="match status" value="1"/>
</dbReference>
<keyword evidence="9" id="KW-0645">Protease</keyword>
<dbReference type="SUPFAM" id="SSF144091">
    <property type="entry name" value="Rhomboid-like"/>
    <property type="match status" value="1"/>
</dbReference>
<proteinExistence type="inferred from homology"/>
<feature type="transmembrane region" description="Helical" evidence="7">
    <location>
        <begin position="150"/>
        <end position="170"/>
    </location>
</feature>
<dbReference type="FunFam" id="1.20.1540.10:FF:000027">
    <property type="entry name" value="Rhomboid family intramembrane serine protease"/>
    <property type="match status" value="1"/>
</dbReference>
<gene>
    <name evidence="9" type="ORF">HNR42_002435</name>
</gene>
<keyword evidence="4" id="KW-0378">Hydrolase</keyword>
<dbReference type="InterPro" id="IPR022764">
    <property type="entry name" value="Peptidase_S54_rhomboid_dom"/>
</dbReference>
<comment type="caution">
    <text evidence="9">The sequence shown here is derived from an EMBL/GenBank/DDBJ whole genome shotgun (WGS) entry which is preliminary data.</text>
</comment>
<feature type="transmembrane region" description="Helical" evidence="7">
    <location>
        <begin position="124"/>
        <end position="143"/>
    </location>
</feature>
<keyword evidence="6 7" id="KW-0472">Membrane</keyword>
<organism evidence="9 10">
    <name type="scientific">Deinobacterium chartae</name>
    <dbReference type="NCBI Taxonomy" id="521158"/>
    <lineage>
        <taxon>Bacteria</taxon>
        <taxon>Thermotogati</taxon>
        <taxon>Deinococcota</taxon>
        <taxon>Deinococci</taxon>
        <taxon>Deinococcales</taxon>
        <taxon>Deinococcaceae</taxon>
        <taxon>Deinobacterium</taxon>
    </lineage>
</organism>
<keyword evidence="3 7" id="KW-0812">Transmembrane</keyword>
<keyword evidence="10" id="KW-1185">Reference proteome</keyword>
<dbReference type="GO" id="GO:0006508">
    <property type="term" value="P:proteolysis"/>
    <property type="evidence" value="ECO:0007669"/>
    <property type="project" value="UniProtKB-KW"/>
</dbReference>
<feature type="transmembrane region" description="Helical" evidence="7">
    <location>
        <begin position="61"/>
        <end position="86"/>
    </location>
</feature>
<dbReference type="Pfam" id="PF01694">
    <property type="entry name" value="Rhomboid"/>
    <property type="match status" value="1"/>
</dbReference>
<name>A0A841I3K9_9DEIO</name>
<sequence>MFPLHDDVRSRTFPWVSRSLILINILIFLYQLTLTHPQLEAFLGQFAFFPVRLTQDLAQGVLGMLTSMFLHSGWGHLLGNMWFLFIFGDNVEDRLGHFSFLVFYLVGGMIAALAQAFLGGDPSVPMIGASGAISAVLGAYLLFYPRARILTLLFIVIFFTLIRVPALFYLPYWALVQLLSSFSGQSNVAFVAHLGGFIGGLLIAVLWPKRRERITY</sequence>
<comment type="subcellular location">
    <subcellularLocation>
        <location evidence="1">Membrane</location>
        <topology evidence="1">Multi-pass membrane protein</topology>
    </subcellularLocation>
</comment>
<feature type="transmembrane region" description="Helical" evidence="7">
    <location>
        <begin position="12"/>
        <end position="32"/>
    </location>
</feature>
<evidence type="ECO:0000256" key="2">
    <source>
        <dbReference type="ARBA" id="ARBA00009045"/>
    </source>
</evidence>
<evidence type="ECO:0000256" key="6">
    <source>
        <dbReference type="ARBA" id="ARBA00023136"/>
    </source>
</evidence>
<dbReference type="Proteomes" id="UP000569951">
    <property type="component" value="Unassembled WGS sequence"/>
</dbReference>
<evidence type="ECO:0000256" key="1">
    <source>
        <dbReference type="ARBA" id="ARBA00004141"/>
    </source>
</evidence>
<dbReference type="RefSeq" id="WP_183987742.1">
    <property type="nucleotide sequence ID" value="NZ_JACHHG010000008.1"/>
</dbReference>